<evidence type="ECO:0000313" key="2">
    <source>
        <dbReference type="Proteomes" id="UP001222958"/>
    </source>
</evidence>
<sequence>MKIRKFRPGLKYVFTTKRFKREANRIGLSLDNKRSWFKDCNGIEVNVINSFNGKVKGYDVSPKWCKVVK</sequence>
<gene>
    <name evidence="1" type="ORF">QDQ28_12720</name>
</gene>
<reference evidence="1" key="1">
    <citation type="submission" date="2023-04" db="EMBL/GenBank/DDBJ databases">
        <title>Epidemiological investigation of Clostridium perfringens isolated from cattle.</title>
        <authorList>
            <person name="Tian R."/>
        </authorList>
    </citation>
    <scope>NUCLEOTIDE SEQUENCE</scope>
    <source>
        <strain evidence="1">ZWCP172</strain>
    </source>
</reference>
<dbReference type="RefSeq" id="WP_279858045.1">
    <property type="nucleotide sequence ID" value="NZ_JARVUX010000007.1"/>
</dbReference>
<name>A0AAP4A8M5_CLOPF</name>
<comment type="caution">
    <text evidence="1">The sequence shown here is derived from an EMBL/GenBank/DDBJ whole genome shotgun (WGS) entry which is preliminary data.</text>
</comment>
<accession>A0AAP4A8M5</accession>
<dbReference type="EMBL" id="JARVUX010000007">
    <property type="protein sequence ID" value="MDH2337044.1"/>
    <property type="molecule type" value="Genomic_DNA"/>
</dbReference>
<dbReference type="Proteomes" id="UP001222958">
    <property type="component" value="Unassembled WGS sequence"/>
</dbReference>
<proteinExistence type="predicted"/>
<evidence type="ECO:0000313" key="1">
    <source>
        <dbReference type="EMBL" id="MDH2337044.1"/>
    </source>
</evidence>
<organism evidence="1 2">
    <name type="scientific">Clostridium perfringens</name>
    <dbReference type="NCBI Taxonomy" id="1502"/>
    <lineage>
        <taxon>Bacteria</taxon>
        <taxon>Bacillati</taxon>
        <taxon>Bacillota</taxon>
        <taxon>Clostridia</taxon>
        <taxon>Eubacteriales</taxon>
        <taxon>Clostridiaceae</taxon>
        <taxon>Clostridium</taxon>
    </lineage>
</organism>
<protein>
    <submittedName>
        <fullName evidence="1">Uncharacterized protein</fullName>
    </submittedName>
</protein>
<dbReference type="AlphaFoldDB" id="A0AAP4A8M5"/>